<gene>
    <name evidence="7" type="ORF">LCGC14_2506710</name>
</gene>
<dbReference type="PANTHER" id="PTHR42948">
    <property type="entry name" value="TRANSPORTER"/>
    <property type="match status" value="1"/>
</dbReference>
<feature type="transmembrane region" description="Helical" evidence="6">
    <location>
        <begin position="36"/>
        <end position="60"/>
    </location>
</feature>
<sequence>LLIPLAVFGMLLPNAEDGLAYYLTPDFSKLIEPSIWSTAFGQVFFSLSIGVGILVTYGSYLRGKNSLLKSSAIIVVANGMVSFVGGLMIFSIIFSFGMDPAAGPSLVFQVLPSVFSVMEFGTIIGIAFFVLLLIAGLTSAVSMFQVPVSVLEDSARFTKKKSASIIAILLLIAGSFSALSYSSAKLELFNKPIFDIMDTYFGTYGLSISAMVFIVIITWFMDRKKIIEQVNLHSKIKMPSSVITLVKFIFPTLVIASILFTIFT</sequence>
<dbReference type="PROSITE" id="PS50267">
    <property type="entry name" value="NA_NEUROTRAN_SYMP_3"/>
    <property type="match status" value="1"/>
</dbReference>
<keyword evidence="3 6" id="KW-0812">Transmembrane</keyword>
<comment type="subcellular location">
    <subcellularLocation>
        <location evidence="1">Membrane</location>
        <topology evidence="1">Multi-pass membrane protein</topology>
    </subcellularLocation>
</comment>
<feature type="transmembrane region" description="Helical" evidence="6">
    <location>
        <begin position="72"/>
        <end position="97"/>
    </location>
</feature>
<dbReference type="InterPro" id="IPR000175">
    <property type="entry name" value="Na/ntran_symport"/>
</dbReference>
<keyword evidence="4 6" id="KW-1133">Transmembrane helix</keyword>
<reference evidence="7" key="1">
    <citation type="journal article" date="2015" name="Nature">
        <title>Complex archaea that bridge the gap between prokaryotes and eukaryotes.</title>
        <authorList>
            <person name="Spang A."/>
            <person name="Saw J.H."/>
            <person name="Jorgensen S.L."/>
            <person name="Zaremba-Niedzwiedzka K."/>
            <person name="Martijn J."/>
            <person name="Lind A.E."/>
            <person name="van Eijk R."/>
            <person name="Schleper C."/>
            <person name="Guy L."/>
            <person name="Ettema T.J."/>
        </authorList>
    </citation>
    <scope>NUCLEOTIDE SEQUENCE</scope>
</reference>
<dbReference type="SUPFAM" id="SSF161070">
    <property type="entry name" value="SNF-like"/>
    <property type="match status" value="1"/>
</dbReference>
<evidence type="ECO:0000256" key="5">
    <source>
        <dbReference type="ARBA" id="ARBA00023136"/>
    </source>
</evidence>
<evidence type="ECO:0000256" key="1">
    <source>
        <dbReference type="ARBA" id="ARBA00004141"/>
    </source>
</evidence>
<evidence type="ECO:0000313" key="7">
    <source>
        <dbReference type="EMBL" id="KKL15325.1"/>
    </source>
</evidence>
<evidence type="ECO:0000256" key="6">
    <source>
        <dbReference type="SAM" id="Phobius"/>
    </source>
</evidence>
<evidence type="ECO:0008006" key="8">
    <source>
        <dbReference type="Google" id="ProtNLM"/>
    </source>
</evidence>
<comment type="caution">
    <text evidence="7">The sequence shown here is derived from an EMBL/GenBank/DDBJ whole genome shotgun (WGS) entry which is preliminary data.</text>
</comment>
<protein>
    <recommendedName>
        <fullName evidence="8">Sodium-dependent transporter</fullName>
    </recommendedName>
</protein>
<feature type="transmembrane region" description="Helical" evidence="6">
    <location>
        <begin position="117"/>
        <end position="141"/>
    </location>
</feature>
<dbReference type="InterPro" id="IPR037272">
    <property type="entry name" value="SNS_sf"/>
</dbReference>
<dbReference type="Pfam" id="PF00209">
    <property type="entry name" value="SNF"/>
    <property type="match status" value="1"/>
</dbReference>
<feature type="transmembrane region" description="Helical" evidence="6">
    <location>
        <begin position="162"/>
        <end position="181"/>
    </location>
</feature>
<accession>A0A0F9B123</accession>
<dbReference type="GO" id="GO:0016020">
    <property type="term" value="C:membrane"/>
    <property type="evidence" value="ECO:0007669"/>
    <property type="project" value="UniProtKB-SubCell"/>
</dbReference>
<keyword evidence="5 6" id="KW-0472">Membrane</keyword>
<proteinExistence type="predicted"/>
<dbReference type="PANTHER" id="PTHR42948:SF1">
    <property type="entry name" value="TRANSPORTER"/>
    <property type="match status" value="1"/>
</dbReference>
<dbReference type="NCBIfam" id="NF037979">
    <property type="entry name" value="Na_transp"/>
    <property type="match status" value="1"/>
</dbReference>
<evidence type="ECO:0000256" key="4">
    <source>
        <dbReference type="ARBA" id="ARBA00022989"/>
    </source>
</evidence>
<dbReference type="AlphaFoldDB" id="A0A0F9B123"/>
<feature type="non-terminal residue" evidence="7">
    <location>
        <position position="1"/>
    </location>
</feature>
<evidence type="ECO:0000256" key="3">
    <source>
        <dbReference type="ARBA" id="ARBA00022692"/>
    </source>
</evidence>
<evidence type="ECO:0000256" key="2">
    <source>
        <dbReference type="ARBA" id="ARBA00022448"/>
    </source>
</evidence>
<name>A0A0F9B123_9ZZZZ</name>
<feature type="transmembrane region" description="Helical" evidence="6">
    <location>
        <begin position="242"/>
        <end position="263"/>
    </location>
</feature>
<organism evidence="7">
    <name type="scientific">marine sediment metagenome</name>
    <dbReference type="NCBI Taxonomy" id="412755"/>
    <lineage>
        <taxon>unclassified sequences</taxon>
        <taxon>metagenomes</taxon>
        <taxon>ecological metagenomes</taxon>
    </lineage>
</organism>
<dbReference type="EMBL" id="LAZR01040101">
    <property type="protein sequence ID" value="KKL15325.1"/>
    <property type="molecule type" value="Genomic_DNA"/>
</dbReference>
<feature type="transmembrane region" description="Helical" evidence="6">
    <location>
        <begin position="201"/>
        <end position="221"/>
    </location>
</feature>
<keyword evidence="2" id="KW-0813">Transport</keyword>